<dbReference type="InterPro" id="IPR016035">
    <property type="entry name" value="Acyl_Trfase/lysoPLipase"/>
</dbReference>
<dbReference type="Gene3D" id="3.40.1090.10">
    <property type="entry name" value="Cytosolic phospholipase A2 catalytic domain"/>
    <property type="match status" value="1"/>
</dbReference>
<feature type="non-terminal residue" evidence="1">
    <location>
        <position position="51"/>
    </location>
</feature>
<comment type="caution">
    <text evidence="1">The sequence shown here is derived from an EMBL/GenBank/DDBJ whole genome shotgun (WGS) entry which is preliminary data.</text>
</comment>
<evidence type="ECO:0000313" key="1">
    <source>
        <dbReference type="EMBL" id="RZO12014.1"/>
    </source>
</evidence>
<name>A0A520LST6_9GAMM</name>
<reference evidence="1 2" key="1">
    <citation type="submission" date="2019-02" db="EMBL/GenBank/DDBJ databases">
        <title>Prokaryotic population dynamics and viral predation in marine succession experiment using metagenomics: the confinement effect.</title>
        <authorList>
            <person name="Haro-Moreno J.M."/>
            <person name="Rodriguez-Valera F."/>
            <person name="Lopez-Perez M."/>
        </authorList>
    </citation>
    <scope>NUCLEOTIDE SEQUENCE [LARGE SCALE GENOMIC DNA]</scope>
    <source>
        <strain evidence="1">MED-G168</strain>
    </source>
</reference>
<dbReference type="AlphaFoldDB" id="A0A520LST6"/>
<sequence>MDIRRFFKYLTPSKKTKLVLSFDGGGVRAIAAVVFLKQLEIASGKKIFDIF</sequence>
<gene>
    <name evidence="1" type="ORF">EVB01_01435</name>
</gene>
<accession>A0A520LST6</accession>
<proteinExistence type="predicted"/>
<dbReference type="SUPFAM" id="SSF52151">
    <property type="entry name" value="FabD/lysophospholipase-like"/>
    <property type="match status" value="1"/>
</dbReference>
<dbReference type="EMBL" id="SHBN01000019">
    <property type="protein sequence ID" value="RZO12014.1"/>
    <property type="molecule type" value="Genomic_DNA"/>
</dbReference>
<evidence type="ECO:0000313" key="2">
    <source>
        <dbReference type="Proteomes" id="UP000319023"/>
    </source>
</evidence>
<organism evidence="1 2">
    <name type="scientific">SAR86 cluster bacterium</name>
    <dbReference type="NCBI Taxonomy" id="2030880"/>
    <lineage>
        <taxon>Bacteria</taxon>
        <taxon>Pseudomonadati</taxon>
        <taxon>Pseudomonadota</taxon>
        <taxon>Gammaproteobacteria</taxon>
        <taxon>SAR86 cluster</taxon>
    </lineage>
</organism>
<dbReference type="Proteomes" id="UP000319023">
    <property type="component" value="Unassembled WGS sequence"/>
</dbReference>
<protein>
    <submittedName>
        <fullName evidence="1">Phospholipase</fullName>
    </submittedName>
</protein>